<dbReference type="GO" id="GO:0016491">
    <property type="term" value="F:oxidoreductase activity"/>
    <property type="evidence" value="ECO:0007669"/>
    <property type="project" value="UniProtKB-KW"/>
</dbReference>
<organism evidence="6">
    <name type="scientific">Bionectria ochroleuca</name>
    <name type="common">Gliocladium roseum</name>
    <dbReference type="NCBI Taxonomy" id="29856"/>
    <lineage>
        <taxon>Eukaryota</taxon>
        <taxon>Fungi</taxon>
        <taxon>Dikarya</taxon>
        <taxon>Ascomycota</taxon>
        <taxon>Pezizomycotina</taxon>
        <taxon>Sordariomycetes</taxon>
        <taxon>Hypocreomycetidae</taxon>
        <taxon>Hypocreales</taxon>
        <taxon>Bionectriaceae</taxon>
        <taxon>Clonostachys</taxon>
    </lineage>
</organism>
<comment type="similarity">
    <text evidence="1 4">Belongs to the short-chain dehydrogenases/reductases (SDR) family.</text>
</comment>
<dbReference type="Pfam" id="PF00106">
    <property type="entry name" value="adh_short"/>
    <property type="match status" value="1"/>
</dbReference>
<dbReference type="Gene3D" id="3.40.50.720">
    <property type="entry name" value="NAD(P)-binding Rossmann-like Domain"/>
    <property type="match status" value="1"/>
</dbReference>
<feature type="chain" id="PRO_5002118614" evidence="5">
    <location>
        <begin position="20"/>
        <end position="285"/>
    </location>
</feature>
<gene>
    <name evidence="6" type="ORF">BN869_000010119_1</name>
</gene>
<dbReference type="InterPro" id="IPR051911">
    <property type="entry name" value="SDR_oxidoreductase"/>
</dbReference>
<evidence type="ECO:0000256" key="2">
    <source>
        <dbReference type="ARBA" id="ARBA00022857"/>
    </source>
</evidence>
<sequence length="285" mass="30699">MVSVWFITGASNGLGLSLALHVLKSGHNVIAAMRNPIRSAEAAKSIEAAGGKVFQLDVTQPQDEIFKAIKIAEAIYSRIDILVNNAGYSVLGPAETFSEREVIQQFQTNVFGPIYLTQAVLPGMRSRRSGMIVNLSSVAGQDGLPTCSLYAASKFSLEGFSEALSREISEFGISTLIIEPGAFRTNFLHSMETNENGISEVYQGTAVEQVLNKFKAAAGNQIGDPVKAAERMFEVIIGEGEGGLLKGKVLRLVLGKDAYSRITAKIEKQQSDLEAGYKITFSTDL</sequence>
<evidence type="ECO:0000256" key="5">
    <source>
        <dbReference type="SAM" id="SignalP"/>
    </source>
</evidence>
<evidence type="ECO:0000256" key="1">
    <source>
        <dbReference type="ARBA" id="ARBA00006484"/>
    </source>
</evidence>
<reference evidence="6" key="1">
    <citation type="submission" date="2015-01" db="EMBL/GenBank/DDBJ databases">
        <authorList>
            <person name="Durling Mikael"/>
        </authorList>
    </citation>
    <scope>NUCLEOTIDE SEQUENCE</scope>
</reference>
<dbReference type="InterPro" id="IPR002347">
    <property type="entry name" value="SDR_fam"/>
</dbReference>
<dbReference type="PANTHER" id="PTHR43976:SF16">
    <property type="entry name" value="SHORT-CHAIN DEHYDROGENASE_REDUCTASE FAMILY PROTEIN"/>
    <property type="match status" value="1"/>
</dbReference>
<dbReference type="SUPFAM" id="SSF51735">
    <property type="entry name" value="NAD(P)-binding Rossmann-fold domains"/>
    <property type="match status" value="1"/>
</dbReference>
<name>A0A0B7KH68_BIOOC</name>
<dbReference type="CDD" id="cd05374">
    <property type="entry name" value="17beta-HSD-like_SDR_c"/>
    <property type="match status" value="1"/>
</dbReference>
<dbReference type="AlphaFoldDB" id="A0A0B7KH68"/>
<proteinExistence type="inferred from homology"/>
<dbReference type="InterPro" id="IPR036291">
    <property type="entry name" value="NAD(P)-bd_dom_sf"/>
</dbReference>
<accession>A0A0B7KH68</accession>
<protein>
    <submittedName>
        <fullName evidence="6">Uncharacterized protein</fullName>
    </submittedName>
</protein>
<dbReference type="PROSITE" id="PS00061">
    <property type="entry name" value="ADH_SHORT"/>
    <property type="match status" value="1"/>
</dbReference>
<evidence type="ECO:0000256" key="4">
    <source>
        <dbReference type="RuleBase" id="RU000363"/>
    </source>
</evidence>
<dbReference type="PRINTS" id="PR00081">
    <property type="entry name" value="GDHRDH"/>
</dbReference>
<dbReference type="EMBL" id="CDPU01000039">
    <property type="protein sequence ID" value="CEO54061.1"/>
    <property type="molecule type" value="Genomic_DNA"/>
</dbReference>
<keyword evidence="5" id="KW-0732">Signal</keyword>
<feature type="signal peptide" evidence="5">
    <location>
        <begin position="1"/>
        <end position="19"/>
    </location>
</feature>
<evidence type="ECO:0000256" key="3">
    <source>
        <dbReference type="ARBA" id="ARBA00023002"/>
    </source>
</evidence>
<keyword evidence="2" id="KW-0521">NADP</keyword>
<evidence type="ECO:0000313" key="6">
    <source>
        <dbReference type="EMBL" id="CEO54061.1"/>
    </source>
</evidence>
<keyword evidence="3" id="KW-0560">Oxidoreductase</keyword>
<dbReference type="InterPro" id="IPR020904">
    <property type="entry name" value="Sc_DH/Rdtase_CS"/>
</dbReference>
<dbReference type="PRINTS" id="PR00080">
    <property type="entry name" value="SDRFAMILY"/>
</dbReference>
<dbReference type="PANTHER" id="PTHR43976">
    <property type="entry name" value="SHORT CHAIN DEHYDROGENASE"/>
    <property type="match status" value="1"/>
</dbReference>